<comment type="subcellular location">
    <subcellularLocation>
        <location evidence="1">Membrane</location>
        <topology evidence="1">Multi-pass membrane protein</topology>
    </subcellularLocation>
</comment>
<sequence>MPELFGIRLGAVVVTGFILATMFWHLDNSPKGVQERLGFFAFAMSTTFYTCAEAIPVFLQERYIFMRETAYNAYRRSSYVLAQSIISFPALILLSLSFAAITFSASHMSCRLHGGSRHLGLFPPLQRIFHISRQNPTALDMVPLHFSSQVPYEGILQNEFADPNKCFVRGVQLFDKTPLGNFPMSMKLNLLKSMSGVLGFNVTSSTCVTTGSDILTRQGITDISKWNCLWILVAWGFFFRILFYFTLLLGSKNRRR</sequence>
<evidence type="ECO:0000313" key="8">
    <source>
        <dbReference type="EMBL" id="KAK2647642.1"/>
    </source>
</evidence>
<dbReference type="GO" id="GO:0140359">
    <property type="term" value="F:ABC-type transporter activity"/>
    <property type="evidence" value="ECO:0007669"/>
    <property type="project" value="InterPro"/>
</dbReference>
<keyword evidence="4 6" id="KW-1133">Transmembrane helix</keyword>
<evidence type="ECO:0000259" key="7">
    <source>
        <dbReference type="Pfam" id="PF01061"/>
    </source>
</evidence>
<organism evidence="8 9">
    <name type="scientific">Dipteronia dyeriana</name>
    <dbReference type="NCBI Taxonomy" id="168575"/>
    <lineage>
        <taxon>Eukaryota</taxon>
        <taxon>Viridiplantae</taxon>
        <taxon>Streptophyta</taxon>
        <taxon>Embryophyta</taxon>
        <taxon>Tracheophyta</taxon>
        <taxon>Spermatophyta</taxon>
        <taxon>Magnoliopsida</taxon>
        <taxon>eudicotyledons</taxon>
        <taxon>Gunneridae</taxon>
        <taxon>Pentapetalae</taxon>
        <taxon>rosids</taxon>
        <taxon>malvids</taxon>
        <taxon>Sapindales</taxon>
        <taxon>Sapindaceae</taxon>
        <taxon>Hippocastanoideae</taxon>
        <taxon>Acereae</taxon>
        <taxon>Dipteronia</taxon>
    </lineage>
</organism>
<reference evidence="8" key="1">
    <citation type="journal article" date="2023" name="Plant J.">
        <title>Genome sequences and population genomics provide insights into the demographic history, inbreeding, and mutation load of two 'living fossil' tree species of Dipteronia.</title>
        <authorList>
            <person name="Feng Y."/>
            <person name="Comes H.P."/>
            <person name="Chen J."/>
            <person name="Zhu S."/>
            <person name="Lu R."/>
            <person name="Zhang X."/>
            <person name="Li P."/>
            <person name="Qiu J."/>
            <person name="Olsen K.M."/>
            <person name="Qiu Y."/>
        </authorList>
    </citation>
    <scope>NUCLEOTIDE SEQUENCE</scope>
    <source>
        <strain evidence="8">KIB01</strain>
    </source>
</reference>
<keyword evidence="2" id="KW-0813">Transport</keyword>
<dbReference type="PANTHER" id="PTHR48041">
    <property type="entry name" value="ABC TRANSPORTER G FAMILY MEMBER 28"/>
    <property type="match status" value="1"/>
</dbReference>
<feature type="domain" description="ABC-2 type transporter transmembrane" evidence="7">
    <location>
        <begin position="3"/>
        <end position="104"/>
    </location>
</feature>
<evidence type="ECO:0000256" key="3">
    <source>
        <dbReference type="ARBA" id="ARBA00022692"/>
    </source>
</evidence>
<dbReference type="PANTHER" id="PTHR48041:SF109">
    <property type="entry name" value="ABC TRANSPORTER G FAMILY MEMBER 20"/>
    <property type="match status" value="1"/>
</dbReference>
<dbReference type="EMBL" id="JANJYI010000005">
    <property type="protein sequence ID" value="KAK2647642.1"/>
    <property type="molecule type" value="Genomic_DNA"/>
</dbReference>
<feature type="transmembrane region" description="Helical" evidence="6">
    <location>
        <begin position="38"/>
        <end position="59"/>
    </location>
</feature>
<evidence type="ECO:0000256" key="1">
    <source>
        <dbReference type="ARBA" id="ARBA00004141"/>
    </source>
</evidence>
<dbReference type="InterPro" id="IPR050352">
    <property type="entry name" value="ABCG_transporters"/>
</dbReference>
<evidence type="ECO:0000256" key="5">
    <source>
        <dbReference type="ARBA" id="ARBA00023136"/>
    </source>
</evidence>
<name>A0AAD9WZ27_9ROSI</name>
<dbReference type="Proteomes" id="UP001280121">
    <property type="component" value="Unassembled WGS sequence"/>
</dbReference>
<dbReference type="AlphaFoldDB" id="A0AAD9WZ27"/>
<feature type="transmembrane region" description="Helical" evidence="6">
    <location>
        <begin position="7"/>
        <end position="26"/>
    </location>
</feature>
<keyword evidence="5 6" id="KW-0472">Membrane</keyword>
<gene>
    <name evidence="8" type="ORF">Ddye_015131</name>
</gene>
<feature type="transmembrane region" description="Helical" evidence="6">
    <location>
        <begin position="229"/>
        <end position="250"/>
    </location>
</feature>
<accession>A0AAD9WZ27</accession>
<evidence type="ECO:0000256" key="4">
    <source>
        <dbReference type="ARBA" id="ARBA00022989"/>
    </source>
</evidence>
<dbReference type="Pfam" id="PF01061">
    <property type="entry name" value="ABC2_membrane"/>
    <property type="match status" value="1"/>
</dbReference>
<evidence type="ECO:0000256" key="6">
    <source>
        <dbReference type="SAM" id="Phobius"/>
    </source>
</evidence>
<dbReference type="GO" id="GO:0016020">
    <property type="term" value="C:membrane"/>
    <property type="evidence" value="ECO:0007669"/>
    <property type="project" value="UniProtKB-SubCell"/>
</dbReference>
<protein>
    <recommendedName>
        <fullName evidence="7">ABC-2 type transporter transmembrane domain-containing protein</fullName>
    </recommendedName>
</protein>
<comment type="caution">
    <text evidence="8">The sequence shown here is derived from an EMBL/GenBank/DDBJ whole genome shotgun (WGS) entry which is preliminary data.</text>
</comment>
<evidence type="ECO:0000313" key="9">
    <source>
        <dbReference type="Proteomes" id="UP001280121"/>
    </source>
</evidence>
<evidence type="ECO:0000256" key="2">
    <source>
        <dbReference type="ARBA" id="ARBA00022448"/>
    </source>
</evidence>
<keyword evidence="9" id="KW-1185">Reference proteome</keyword>
<proteinExistence type="predicted"/>
<keyword evidence="3 6" id="KW-0812">Transmembrane</keyword>
<dbReference type="InterPro" id="IPR013525">
    <property type="entry name" value="ABC2_TM"/>
</dbReference>
<feature type="transmembrane region" description="Helical" evidence="6">
    <location>
        <begin position="80"/>
        <end position="103"/>
    </location>
</feature>